<accession>A0A835F9Y6</accession>
<reference evidence="1" key="1">
    <citation type="submission" date="2020-07" db="EMBL/GenBank/DDBJ databases">
        <title>Genome sequence and genetic diversity analysis of an under-domesticated orphan crop, white fonio (Digitaria exilis).</title>
        <authorList>
            <person name="Bennetzen J.L."/>
            <person name="Chen S."/>
            <person name="Ma X."/>
            <person name="Wang X."/>
            <person name="Yssel A.E.J."/>
            <person name="Chaluvadi S.R."/>
            <person name="Johnson M."/>
            <person name="Gangashetty P."/>
            <person name="Hamidou F."/>
            <person name="Sanogo M.D."/>
            <person name="Zwaenepoel A."/>
            <person name="Wallace J."/>
            <person name="Van De Peer Y."/>
            <person name="Van Deynze A."/>
        </authorList>
    </citation>
    <scope>NUCLEOTIDE SEQUENCE</scope>
    <source>
        <tissue evidence="1">Leaves</tissue>
    </source>
</reference>
<evidence type="ECO:0000313" key="1">
    <source>
        <dbReference type="EMBL" id="KAF8732759.1"/>
    </source>
</evidence>
<sequence>MRMGVWPTRPIMRANGPTRAWRTAMEKGLDSRHAIITAASTRRSLAACVDAAAVAAMAVARELGRLGSLSFFSLAPPMTMLLAQQLLGSRCQRTMHRMGKQAGMPEQQVQIKPAPSGNRIVTRHQIHSWTNMHAILHSQAAAQQKKEKIKSWSNPDKGYHLSLSM</sequence>
<dbReference type="OrthoDB" id="10564717at2759"/>
<comment type="caution">
    <text evidence="1">The sequence shown here is derived from an EMBL/GenBank/DDBJ whole genome shotgun (WGS) entry which is preliminary data.</text>
</comment>
<evidence type="ECO:0000313" key="2">
    <source>
        <dbReference type="Proteomes" id="UP000636709"/>
    </source>
</evidence>
<name>A0A835F9Y6_9POAL</name>
<gene>
    <name evidence="1" type="ORF">HU200_015096</name>
</gene>
<dbReference type="AlphaFoldDB" id="A0A835F9Y6"/>
<protein>
    <submittedName>
        <fullName evidence="1">Uncharacterized protein</fullName>
    </submittedName>
</protein>
<dbReference type="EMBL" id="JACEFO010001603">
    <property type="protein sequence ID" value="KAF8732759.1"/>
    <property type="molecule type" value="Genomic_DNA"/>
</dbReference>
<organism evidence="1 2">
    <name type="scientific">Digitaria exilis</name>
    <dbReference type="NCBI Taxonomy" id="1010633"/>
    <lineage>
        <taxon>Eukaryota</taxon>
        <taxon>Viridiplantae</taxon>
        <taxon>Streptophyta</taxon>
        <taxon>Embryophyta</taxon>
        <taxon>Tracheophyta</taxon>
        <taxon>Spermatophyta</taxon>
        <taxon>Magnoliopsida</taxon>
        <taxon>Liliopsida</taxon>
        <taxon>Poales</taxon>
        <taxon>Poaceae</taxon>
        <taxon>PACMAD clade</taxon>
        <taxon>Panicoideae</taxon>
        <taxon>Panicodae</taxon>
        <taxon>Paniceae</taxon>
        <taxon>Anthephorinae</taxon>
        <taxon>Digitaria</taxon>
    </lineage>
</organism>
<dbReference type="Proteomes" id="UP000636709">
    <property type="component" value="Unassembled WGS sequence"/>
</dbReference>
<proteinExistence type="predicted"/>
<keyword evidence="2" id="KW-1185">Reference proteome</keyword>